<reference evidence="6 7" key="1">
    <citation type="journal article" date="2019" name="G3 (Bethesda)">
        <title>Sequencing of a Wild Apple (Malus baccata) Genome Unravels the Differences Between Cultivated and Wild Apple Species Regarding Disease Resistance and Cold Tolerance.</title>
        <authorList>
            <person name="Chen X."/>
        </authorList>
    </citation>
    <scope>NUCLEOTIDE SEQUENCE [LARGE SCALE GENOMIC DNA]</scope>
    <source>
        <strain evidence="7">cv. Shandingzi</strain>
        <tissue evidence="6">Leaves</tissue>
    </source>
</reference>
<dbReference type="AlphaFoldDB" id="A0A540M7I8"/>
<protein>
    <submittedName>
        <fullName evidence="6">Uncharacterized protein</fullName>
    </submittedName>
</protein>
<proteinExistence type="predicted"/>
<evidence type="ECO:0000313" key="7">
    <source>
        <dbReference type="Proteomes" id="UP000315295"/>
    </source>
</evidence>
<keyword evidence="3" id="KW-0732">Signal</keyword>
<dbReference type="Proteomes" id="UP000315295">
    <property type="component" value="Unassembled WGS sequence"/>
</dbReference>
<dbReference type="GO" id="GO:0016020">
    <property type="term" value="C:membrane"/>
    <property type="evidence" value="ECO:0007669"/>
    <property type="project" value="UniProtKB-SubCell"/>
</dbReference>
<comment type="subcellular location">
    <subcellularLocation>
        <location evidence="1">Membrane</location>
        <topology evidence="1">Single-pass membrane protein</topology>
    </subcellularLocation>
</comment>
<keyword evidence="5" id="KW-0472">Membrane</keyword>
<name>A0A540M7I8_MALBA</name>
<organism evidence="6 7">
    <name type="scientific">Malus baccata</name>
    <name type="common">Siberian crab apple</name>
    <name type="synonym">Pyrus baccata</name>
    <dbReference type="NCBI Taxonomy" id="106549"/>
    <lineage>
        <taxon>Eukaryota</taxon>
        <taxon>Viridiplantae</taxon>
        <taxon>Streptophyta</taxon>
        <taxon>Embryophyta</taxon>
        <taxon>Tracheophyta</taxon>
        <taxon>Spermatophyta</taxon>
        <taxon>Magnoliopsida</taxon>
        <taxon>eudicotyledons</taxon>
        <taxon>Gunneridae</taxon>
        <taxon>Pentapetalae</taxon>
        <taxon>rosids</taxon>
        <taxon>fabids</taxon>
        <taxon>Rosales</taxon>
        <taxon>Rosaceae</taxon>
        <taxon>Amygdaloideae</taxon>
        <taxon>Maleae</taxon>
        <taxon>Malus</taxon>
    </lineage>
</organism>
<dbReference type="EMBL" id="VIEB01000341">
    <property type="protein sequence ID" value="TQD94482.1"/>
    <property type="molecule type" value="Genomic_DNA"/>
</dbReference>
<accession>A0A540M7I8</accession>
<evidence type="ECO:0000256" key="4">
    <source>
        <dbReference type="ARBA" id="ARBA00022989"/>
    </source>
</evidence>
<sequence>MISISGKGTFGTCYFSFSFDNDNVLKLMFDDPDTSSLYWPGPDYTVFVSGRTNYNSSRVAVLDELRTFSSSDKLQFRAFDVGSSAKMWLMIDYVGNLKLYSLKSVIVGGHLGS</sequence>
<evidence type="ECO:0000256" key="1">
    <source>
        <dbReference type="ARBA" id="ARBA00004167"/>
    </source>
</evidence>
<evidence type="ECO:0000256" key="2">
    <source>
        <dbReference type="ARBA" id="ARBA00022692"/>
    </source>
</evidence>
<evidence type="ECO:0000256" key="5">
    <source>
        <dbReference type="ARBA" id="ARBA00023136"/>
    </source>
</evidence>
<dbReference type="STRING" id="106549.A0A540M7I8"/>
<keyword evidence="7" id="KW-1185">Reference proteome</keyword>
<gene>
    <name evidence="6" type="ORF">C1H46_019903</name>
</gene>
<dbReference type="PANTHER" id="PTHR47974:SF4">
    <property type="entry name" value="RECEPTOR-LIKE SERINE_THREONINE-PROTEIN KINASE"/>
    <property type="match status" value="1"/>
</dbReference>
<keyword evidence="2" id="KW-0812">Transmembrane</keyword>
<dbReference type="PANTHER" id="PTHR47974">
    <property type="entry name" value="OS07G0415500 PROTEIN"/>
    <property type="match status" value="1"/>
</dbReference>
<comment type="caution">
    <text evidence="6">The sequence shown here is derived from an EMBL/GenBank/DDBJ whole genome shotgun (WGS) entry which is preliminary data.</text>
</comment>
<evidence type="ECO:0000256" key="3">
    <source>
        <dbReference type="ARBA" id="ARBA00022729"/>
    </source>
</evidence>
<evidence type="ECO:0000313" key="6">
    <source>
        <dbReference type="EMBL" id="TQD94482.1"/>
    </source>
</evidence>
<keyword evidence="4" id="KW-1133">Transmembrane helix</keyword>